<keyword evidence="3" id="KW-1185">Reference proteome</keyword>
<protein>
    <recommendedName>
        <fullName evidence="4">DUF3511 domain protein</fullName>
    </recommendedName>
</protein>
<evidence type="ECO:0000313" key="2">
    <source>
        <dbReference type="EMBL" id="KAL1543988.1"/>
    </source>
</evidence>
<dbReference type="AlphaFoldDB" id="A0ABD1GIN3"/>
<comment type="caution">
    <text evidence="2">The sequence shown here is derived from an EMBL/GenBank/DDBJ whole genome shotgun (WGS) entry which is preliminary data.</text>
</comment>
<evidence type="ECO:0008006" key="4">
    <source>
        <dbReference type="Google" id="ProtNLM"/>
    </source>
</evidence>
<dbReference type="InterPro" id="IPR021899">
    <property type="entry name" value="DUF3511"/>
</dbReference>
<name>A0ABD1GIN3_SALDI</name>
<dbReference type="PANTHER" id="PTHR33193:SF13">
    <property type="entry name" value="EXPRESSED PROTEIN"/>
    <property type="match status" value="1"/>
</dbReference>
<gene>
    <name evidence="2" type="ORF">AAHA92_20897</name>
</gene>
<accession>A0ABD1GIN3</accession>
<sequence length="101" mass="11458">MEESARPSFRSGGGERRLEIVSGRGNYQMQPATIFRPESPPGGMEPSRASQLPWGFSDPEIKRRKRVAKYKVYTVEGRVKASFANGLRWIKNKCSQIIHGY</sequence>
<organism evidence="2 3">
    <name type="scientific">Salvia divinorum</name>
    <name type="common">Maria pastora</name>
    <name type="synonym">Diviner's sage</name>
    <dbReference type="NCBI Taxonomy" id="28513"/>
    <lineage>
        <taxon>Eukaryota</taxon>
        <taxon>Viridiplantae</taxon>
        <taxon>Streptophyta</taxon>
        <taxon>Embryophyta</taxon>
        <taxon>Tracheophyta</taxon>
        <taxon>Spermatophyta</taxon>
        <taxon>Magnoliopsida</taxon>
        <taxon>eudicotyledons</taxon>
        <taxon>Gunneridae</taxon>
        <taxon>Pentapetalae</taxon>
        <taxon>asterids</taxon>
        <taxon>lamiids</taxon>
        <taxon>Lamiales</taxon>
        <taxon>Lamiaceae</taxon>
        <taxon>Nepetoideae</taxon>
        <taxon>Mentheae</taxon>
        <taxon>Salviinae</taxon>
        <taxon>Salvia</taxon>
        <taxon>Salvia subgen. Calosphace</taxon>
    </lineage>
</organism>
<dbReference type="Pfam" id="PF12023">
    <property type="entry name" value="DUF3511"/>
    <property type="match status" value="1"/>
</dbReference>
<dbReference type="PANTHER" id="PTHR33193">
    <property type="entry name" value="DOMAIN PROTEIN, PUTATIVE (DUF3511)-RELATED"/>
    <property type="match status" value="1"/>
</dbReference>
<reference evidence="2 3" key="1">
    <citation type="submission" date="2024-06" db="EMBL/GenBank/DDBJ databases">
        <title>A chromosome level genome sequence of Diviner's sage (Salvia divinorum).</title>
        <authorList>
            <person name="Ford S.A."/>
            <person name="Ro D.-K."/>
            <person name="Ness R.W."/>
            <person name="Phillips M.A."/>
        </authorList>
    </citation>
    <scope>NUCLEOTIDE SEQUENCE [LARGE SCALE GENOMIC DNA]</scope>
    <source>
        <strain evidence="2">SAF-2024a</strain>
        <tissue evidence="2">Leaf</tissue>
    </source>
</reference>
<feature type="region of interest" description="Disordered" evidence="1">
    <location>
        <begin position="1"/>
        <end position="56"/>
    </location>
</feature>
<dbReference type="Proteomes" id="UP001567538">
    <property type="component" value="Unassembled WGS sequence"/>
</dbReference>
<dbReference type="EMBL" id="JBEAFC010000008">
    <property type="protein sequence ID" value="KAL1543988.1"/>
    <property type="molecule type" value="Genomic_DNA"/>
</dbReference>
<proteinExistence type="predicted"/>
<evidence type="ECO:0000313" key="3">
    <source>
        <dbReference type="Proteomes" id="UP001567538"/>
    </source>
</evidence>
<evidence type="ECO:0000256" key="1">
    <source>
        <dbReference type="SAM" id="MobiDB-lite"/>
    </source>
</evidence>